<proteinExistence type="predicted"/>
<dbReference type="EMBL" id="CM017614">
    <property type="protein sequence ID" value="TYI29570.1"/>
    <property type="molecule type" value="Genomic_DNA"/>
</dbReference>
<evidence type="ECO:0000256" key="1">
    <source>
        <dbReference type="SAM" id="Phobius"/>
    </source>
</evidence>
<dbReference type="AlphaFoldDB" id="A0A5D2QQE5"/>
<dbReference type="Proteomes" id="UP000322667">
    <property type="component" value="Chromosome A05"/>
</dbReference>
<keyword evidence="3" id="KW-1185">Reference proteome</keyword>
<feature type="transmembrane region" description="Helical" evidence="1">
    <location>
        <begin position="16"/>
        <end position="35"/>
    </location>
</feature>
<name>A0A5D2QQE5_GOSTO</name>
<reference evidence="2 3" key="1">
    <citation type="submission" date="2019-07" db="EMBL/GenBank/DDBJ databases">
        <title>WGS assembly of Gossypium tomentosum.</title>
        <authorList>
            <person name="Chen Z.J."/>
            <person name="Sreedasyam A."/>
            <person name="Ando A."/>
            <person name="Song Q."/>
            <person name="De L."/>
            <person name="Hulse-Kemp A."/>
            <person name="Ding M."/>
            <person name="Ye W."/>
            <person name="Kirkbride R."/>
            <person name="Jenkins J."/>
            <person name="Plott C."/>
            <person name="Lovell J."/>
            <person name="Lin Y.-M."/>
            <person name="Vaughn R."/>
            <person name="Liu B."/>
            <person name="Li W."/>
            <person name="Simpson S."/>
            <person name="Scheffler B."/>
            <person name="Saski C."/>
            <person name="Grover C."/>
            <person name="Hu G."/>
            <person name="Conover J."/>
            <person name="Carlson J."/>
            <person name="Shu S."/>
            <person name="Boston L."/>
            <person name="Williams M."/>
            <person name="Peterson D."/>
            <person name="Mcgee K."/>
            <person name="Jones D."/>
            <person name="Wendel J."/>
            <person name="Stelly D."/>
            <person name="Grimwood J."/>
            <person name="Schmutz J."/>
        </authorList>
    </citation>
    <scope>NUCLEOTIDE SEQUENCE [LARGE SCALE GENOMIC DNA]</scope>
    <source>
        <strain evidence="2">7179.01</strain>
    </source>
</reference>
<keyword evidence="1" id="KW-0472">Membrane</keyword>
<keyword evidence="1" id="KW-0812">Transmembrane</keyword>
<sequence>MMTSPPISMTRDVGNVGPIFAFLLFITFLQQRTLYNVQTRKRGRQHVWRHGLELGTIPYQQIAKRGEVLKPLILQNHGRRQL</sequence>
<organism evidence="2 3">
    <name type="scientific">Gossypium tomentosum</name>
    <name type="common">Hawaiian cotton</name>
    <name type="synonym">Gossypium sandvicense</name>
    <dbReference type="NCBI Taxonomy" id="34277"/>
    <lineage>
        <taxon>Eukaryota</taxon>
        <taxon>Viridiplantae</taxon>
        <taxon>Streptophyta</taxon>
        <taxon>Embryophyta</taxon>
        <taxon>Tracheophyta</taxon>
        <taxon>Spermatophyta</taxon>
        <taxon>Magnoliopsida</taxon>
        <taxon>eudicotyledons</taxon>
        <taxon>Gunneridae</taxon>
        <taxon>Pentapetalae</taxon>
        <taxon>rosids</taxon>
        <taxon>malvids</taxon>
        <taxon>Malvales</taxon>
        <taxon>Malvaceae</taxon>
        <taxon>Malvoideae</taxon>
        <taxon>Gossypium</taxon>
    </lineage>
</organism>
<protein>
    <submittedName>
        <fullName evidence="2">Uncharacterized protein</fullName>
    </submittedName>
</protein>
<evidence type="ECO:0000313" key="3">
    <source>
        <dbReference type="Proteomes" id="UP000322667"/>
    </source>
</evidence>
<gene>
    <name evidence="2" type="ORF">ES332_A05G325500v1</name>
</gene>
<keyword evidence="1" id="KW-1133">Transmembrane helix</keyword>
<evidence type="ECO:0000313" key="2">
    <source>
        <dbReference type="EMBL" id="TYI29570.1"/>
    </source>
</evidence>
<accession>A0A5D2QQE5</accession>